<dbReference type="Gene3D" id="3.30.420.380">
    <property type="match status" value="1"/>
</dbReference>
<comment type="caution">
    <text evidence="3">The sequence shown here is derived from an EMBL/GenBank/DDBJ whole genome shotgun (WGS) entry which is preliminary data.</text>
</comment>
<proteinExistence type="predicted"/>
<dbReference type="NCBIfam" id="TIGR01709">
    <property type="entry name" value="typeII_sec_gspL"/>
    <property type="match status" value="1"/>
</dbReference>
<protein>
    <submittedName>
        <fullName evidence="3">Type II secretion system protein GspL</fullName>
    </submittedName>
</protein>
<dbReference type="InterPro" id="IPR024230">
    <property type="entry name" value="GspL_cyto_dom"/>
</dbReference>
<dbReference type="EMBL" id="BSOY01000112">
    <property type="protein sequence ID" value="GLS02787.1"/>
    <property type="molecule type" value="Genomic_DNA"/>
</dbReference>
<keyword evidence="4" id="KW-1185">Reference proteome</keyword>
<sequence>MKPTRLILIPALGSEPAPCMVIEDGAVRDRGLLELHPVERPEPMRTVAIVPGPEVTIRWLDLPVGGLAQQRAAALWMLKEQLAAPPDRLATALGPTPPSGQARLVAVVGLPLLQAWIDYLEALGVRADAIVPDALIVPEPGEDDRLNAVVFGSATVLRGRGFAASVQPDLVELVAGSRRVEPIADAAEVERALIQAALAPPVNLLTSQDRGRGATRRGWALASAMAGLLVVSPLVLIAAAAARDDASARADANRARAEIVRIAPDLAGRPDPVEALRRRVRAAPPPGGVVGATAALFAAVEGVEGAELDLLIVDPAAGMKASITHADYQDTQTIARAMRAKGLEVTETAALNDRGRIVSDITIGSAR</sequence>
<dbReference type="SUPFAM" id="SSF53067">
    <property type="entry name" value="Actin-like ATPase domain"/>
    <property type="match status" value="1"/>
</dbReference>
<dbReference type="RefSeq" id="WP_284223705.1">
    <property type="nucleotide sequence ID" value="NZ_BSOY01000112.1"/>
</dbReference>
<dbReference type="Pfam" id="PF05134">
    <property type="entry name" value="T2SSL"/>
    <property type="match status" value="1"/>
</dbReference>
<organism evidence="3 4">
    <name type="scientific">Brevundimonas denitrificans</name>
    <dbReference type="NCBI Taxonomy" id="1443434"/>
    <lineage>
        <taxon>Bacteria</taxon>
        <taxon>Pseudomonadati</taxon>
        <taxon>Pseudomonadota</taxon>
        <taxon>Alphaproteobacteria</taxon>
        <taxon>Caulobacterales</taxon>
        <taxon>Caulobacteraceae</taxon>
        <taxon>Brevundimonas</taxon>
    </lineage>
</organism>
<feature type="transmembrane region" description="Helical" evidence="1">
    <location>
        <begin position="219"/>
        <end position="242"/>
    </location>
</feature>
<keyword evidence="1" id="KW-0472">Membrane</keyword>
<dbReference type="InterPro" id="IPR043129">
    <property type="entry name" value="ATPase_NBD"/>
</dbReference>
<dbReference type="Proteomes" id="UP001156921">
    <property type="component" value="Unassembled WGS sequence"/>
</dbReference>
<dbReference type="InterPro" id="IPR007812">
    <property type="entry name" value="T2SS_protein-GspL"/>
</dbReference>
<feature type="domain" description="GspL cytoplasmic actin-ATPase-like" evidence="2">
    <location>
        <begin position="38"/>
        <end position="162"/>
    </location>
</feature>
<keyword evidence="1" id="KW-0812">Transmembrane</keyword>
<evidence type="ECO:0000313" key="3">
    <source>
        <dbReference type="EMBL" id="GLS02787.1"/>
    </source>
</evidence>
<reference evidence="4" key="1">
    <citation type="journal article" date="2019" name="Int. J. Syst. Evol. Microbiol.">
        <title>The Global Catalogue of Microorganisms (GCM) 10K type strain sequencing project: providing services to taxonomists for standard genome sequencing and annotation.</title>
        <authorList>
            <consortium name="The Broad Institute Genomics Platform"/>
            <consortium name="The Broad Institute Genome Sequencing Center for Infectious Disease"/>
            <person name="Wu L."/>
            <person name="Ma J."/>
        </authorList>
    </citation>
    <scope>NUCLEOTIDE SEQUENCE [LARGE SCALE GENOMIC DNA]</scope>
    <source>
        <strain evidence="4">NBRC 110107</strain>
    </source>
</reference>
<evidence type="ECO:0000313" key="4">
    <source>
        <dbReference type="Proteomes" id="UP001156921"/>
    </source>
</evidence>
<accession>A0ABQ6BMT8</accession>
<name>A0ABQ6BMT8_9CAUL</name>
<gene>
    <name evidence="3" type="ORF">GCM10007859_28180</name>
</gene>
<evidence type="ECO:0000259" key="2">
    <source>
        <dbReference type="Pfam" id="PF05134"/>
    </source>
</evidence>
<evidence type="ECO:0000256" key="1">
    <source>
        <dbReference type="SAM" id="Phobius"/>
    </source>
</evidence>
<keyword evidence="1" id="KW-1133">Transmembrane helix</keyword>